<dbReference type="GO" id="GO:0046047">
    <property type="term" value="P:TTP catabolic process"/>
    <property type="evidence" value="ECO:0007669"/>
    <property type="project" value="TreeGrafter"/>
</dbReference>
<dbReference type="EMBL" id="SRMO01000052">
    <property type="protein sequence ID" value="TGG93146.1"/>
    <property type="molecule type" value="Genomic_DNA"/>
</dbReference>
<accession>A0A524RQ57</accession>
<dbReference type="FunFam" id="1.10.287.1080:FF:000001">
    <property type="entry name" value="Nucleoside triphosphate pyrophosphohydrolase"/>
    <property type="match status" value="1"/>
</dbReference>
<dbReference type="PANTHER" id="PTHR30522:SF0">
    <property type="entry name" value="NUCLEOSIDE TRIPHOSPHATE PYROPHOSPHOHYDROLASE"/>
    <property type="match status" value="1"/>
</dbReference>
<dbReference type="GO" id="GO:0046081">
    <property type="term" value="P:dUTP catabolic process"/>
    <property type="evidence" value="ECO:0007669"/>
    <property type="project" value="TreeGrafter"/>
</dbReference>
<dbReference type="Proteomes" id="UP000317990">
    <property type="component" value="Unassembled WGS sequence"/>
</dbReference>
<sequence>MARLIKLVARLRHPDMGCPWDLAQTHQSLIPHVLEEAHETADALRSGDAGAIREELGDLLLQVVLQAQIGAEQGRFNLTGICDAISDKLVRRHPHVFAGAPADGVEAVQLSWDAIKAEEDRHRGHSGESLSDQLHRKSRGQPSLQAAMTISRKAAAAGFEWSSMEGVWAKVDEEMAELREAVARGDRDHAEAELGDLLFTLVNVARWQRLAPEEALAGTNRRFLDRFARVEQALGGHLAGRGIEELEQLWHQAKAAIACEADQSH</sequence>
<dbReference type="GO" id="GO:0046076">
    <property type="term" value="P:dTTP catabolic process"/>
    <property type="evidence" value="ECO:0007669"/>
    <property type="project" value="TreeGrafter"/>
</dbReference>
<dbReference type="InterPro" id="IPR048011">
    <property type="entry name" value="NTP-PPase_MazG-like_C"/>
</dbReference>
<evidence type="ECO:0000313" key="3">
    <source>
        <dbReference type="EMBL" id="TGG93146.1"/>
    </source>
</evidence>
<feature type="region of interest" description="Disordered" evidence="1">
    <location>
        <begin position="121"/>
        <end position="141"/>
    </location>
</feature>
<dbReference type="Pfam" id="PF03819">
    <property type="entry name" value="MazG"/>
    <property type="match status" value="2"/>
</dbReference>
<dbReference type="GO" id="GO:0006950">
    <property type="term" value="P:response to stress"/>
    <property type="evidence" value="ECO:0007669"/>
    <property type="project" value="UniProtKB-ARBA"/>
</dbReference>
<evidence type="ECO:0000313" key="4">
    <source>
        <dbReference type="Proteomes" id="UP000317990"/>
    </source>
</evidence>
<dbReference type="NCBIfam" id="NF007113">
    <property type="entry name" value="PRK09562.1"/>
    <property type="match status" value="1"/>
</dbReference>
<dbReference type="InterPro" id="IPR011551">
    <property type="entry name" value="NTP_PyrPHydrolase_MazG"/>
</dbReference>
<dbReference type="SUPFAM" id="SSF101386">
    <property type="entry name" value="all-alpha NTP pyrophosphatases"/>
    <property type="match status" value="2"/>
</dbReference>
<dbReference type="GO" id="GO:0046052">
    <property type="term" value="P:UTP catabolic process"/>
    <property type="evidence" value="ECO:0007669"/>
    <property type="project" value="TreeGrafter"/>
</dbReference>
<dbReference type="CDD" id="cd11529">
    <property type="entry name" value="NTP-PPase_MazG_Cterm"/>
    <property type="match status" value="1"/>
</dbReference>
<gene>
    <name evidence="3" type="primary">mazG</name>
    <name evidence="3" type="ORF">ERJ67_04220</name>
</gene>
<dbReference type="GO" id="GO:0046061">
    <property type="term" value="P:dATP catabolic process"/>
    <property type="evidence" value="ECO:0007669"/>
    <property type="project" value="TreeGrafter"/>
</dbReference>
<dbReference type="InterPro" id="IPR048015">
    <property type="entry name" value="NTP-PPase_MazG-like_N"/>
</dbReference>
<dbReference type="GO" id="GO:0006203">
    <property type="term" value="P:dGTP catabolic process"/>
    <property type="evidence" value="ECO:0007669"/>
    <property type="project" value="TreeGrafter"/>
</dbReference>
<name>A0A524RQ57_9CHRO</name>
<protein>
    <submittedName>
        <fullName evidence="3">Nucleoside triphosphate pyrophosphohydrolase</fullName>
        <ecNumber evidence="3">3.6.1.9</ecNumber>
    </submittedName>
</protein>
<proteinExistence type="predicted"/>
<dbReference type="GO" id="GO:0047429">
    <property type="term" value="F:nucleoside triphosphate diphosphatase activity"/>
    <property type="evidence" value="ECO:0007669"/>
    <property type="project" value="UniProtKB-EC"/>
</dbReference>
<evidence type="ECO:0000259" key="2">
    <source>
        <dbReference type="Pfam" id="PF03819"/>
    </source>
</evidence>
<dbReference type="AlphaFoldDB" id="A0A524RQ57"/>
<evidence type="ECO:0000256" key="1">
    <source>
        <dbReference type="SAM" id="MobiDB-lite"/>
    </source>
</evidence>
<reference evidence="3 4" key="1">
    <citation type="journal article" date="2019" name="mSystems">
        <title>Life at home and on the roam: Genomic adaptions reflect the dual lifestyle of an intracellular, facultative symbiont.</title>
        <authorList>
            <person name="Burgsdorf I."/>
        </authorList>
    </citation>
    <scope>NUCLEOTIDE SEQUENCE [LARGE SCALE GENOMIC DNA]</scope>
    <source>
        <strain evidence="3">277cV</strain>
    </source>
</reference>
<organism evidence="3 4">
    <name type="scientific">Aphanocapsa feldmannii 277cV</name>
    <dbReference type="NCBI Taxonomy" id="2507553"/>
    <lineage>
        <taxon>Bacteria</taxon>
        <taxon>Bacillati</taxon>
        <taxon>Cyanobacteriota</taxon>
        <taxon>Cyanophyceae</taxon>
        <taxon>Oscillatoriophycideae</taxon>
        <taxon>Chroococcales</taxon>
        <taxon>Microcystaceae</taxon>
        <taxon>Aphanocapsa</taxon>
    </lineage>
</organism>
<dbReference type="InterPro" id="IPR004518">
    <property type="entry name" value="MazG-like_dom"/>
</dbReference>
<dbReference type="CDD" id="cd11528">
    <property type="entry name" value="NTP-PPase_MazG_Nterm"/>
    <property type="match status" value="1"/>
</dbReference>
<feature type="domain" description="NTP pyrophosphohydrolase MazG-like" evidence="2">
    <location>
        <begin position="24"/>
        <end position="97"/>
    </location>
</feature>
<feature type="domain" description="NTP pyrophosphohydrolase MazG-like" evidence="2">
    <location>
        <begin position="169"/>
        <end position="216"/>
    </location>
</feature>
<keyword evidence="3" id="KW-0378">Hydrolase</keyword>
<comment type="caution">
    <text evidence="3">The sequence shown here is derived from an EMBL/GenBank/DDBJ whole genome shotgun (WGS) entry which is preliminary data.</text>
</comment>
<dbReference type="PANTHER" id="PTHR30522">
    <property type="entry name" value="NUCLEOSIDE TRIPHOSPHATE PYROPHOSPHOHYDROLASE"/>
    <property type="match status" value="1"/>
</dbReference>
<dbReference type="NCBIfam" id="TIGR00444">
    <property type="entry name" value="mazG"/>
    <property type="match status" value="1"/>
</dbReference>
<dbReference type="Gene3D" id="1.10.287.1080">
    <property type="entry name" value="MazG-like"/>
    <property type="match status" value="2"/>
</dbReference>
<dbReference type="EC" id="3.6.1.9" evidence="3"/>